<keyword evidence="1" id="KW-1133">Transmembrane helix</keyword>
<feature type="transmembrane region" description="Helical" evidence="1">
    <location>
        <begin position="19"/>
        <end position="43"/>
    </location>
</feature>
<reference evidence="2 3" key="1">
    <citation type="journal article" date="2024" name="Commun. Biol.">
        <title>Comparative genomic analysis of thermophilic fungi reveals convergent evolutionary adaptations and gene losses.</title>
        <authorList>
            <person name="Steindorff A.S."/>
            <person name="Aguilar-Pontes M.V."/>
            <person name="Robinson A.J."/>
            <person name="Andreopoulos B."/>
            <person name="LaButti K."/>
            <person name="Kuo A."/>
            <person name="Mondo S."/>
            <person name="Riley R."/>
            <person name="Otillar R."/>
            <person name="Haridas S."/>
            <person name="Lipzen A."/>
            <person name="Grimwood J."/>
            <person name="Schmutz J."/>
            <person name="Clum A."/>
            <person name="Reid I.D."/>
            <person name="Moisan M.C."/>
            <person name="Butler G."/>
            <person name="Nguyen T.T.M."/>
            <person name="Dewar K."/>
            <person name="Conant G."/>
            <person name="Drula E."/>
            <person name="Henrissat B."/>
            <person name="Hansel C."/>
            <person name="Singer S."/>
            <person name="Hutchinson M.I."/>
            <person name="de Vries R.P."/>
            <person name="Natvig D.O."/>
            <person name="Powell A.J."/>
            <person name="Tsang A."/>
            <person name="Grigoriev I.V."/>
        </authorList>
    </citation>
    <scope>NUCLEOTIDE SEQUENCE [LARGE SCALE GENOMIC DNA]</scope>
    <source>
        <strain evidence="2 3">CBS 494.80</strain>
    </source>
</reference>
<gene>
    <name evidence="2" type="ORF">VTL71DRAFT_7874</name>
</gene>
<proteinExistence type="predicted"/>
<keyword evidence="1" id="KW-0812">Transmembrane</keyword>
<accession>A0ABR4CVY2</accession>
<sequence>MHIGEMEIISNCFTEWMDWTWSCIMIVGSRVGWMQLIFISSIWRSGLRFDQLLLGRWILPPHSGSG</sequence>
<evidence type="ECO:0000313" key="3">
    <source>
        <dbReference type="Proteomes" id="UP001595075"/>
    </source>
</evidence>
<evidence type="ECO:0000313" key="2">
    <source>
        <dbReference type="EMBL" id="KAL2074096.1"/>
    </source>
</evidence>
<organism evidence="2 3">
    <name type="scientific">Oculimacula yallundae</name>
    <dbReference type="NCBI Taxonomy" id="86028"/>
    <lineage>
        <taxon>Eukaryota</taxon>
        <taxon>Fungi</taxon>
        <taxon>Dikarya</taxon>
        <taxon>Ascomycota</taxon>
        <taxon>Pezizomycotina</taxon>
        <taxon>Leotiomycetes</taxon>
        <taxon>Helotiales</taxon>
        <taxon>Ploettnerulaceae</taxon>
        <taxon>Oculimacula</taxon>
    </lineage>
</organism>
<dbReference type="EMBL" id="JAZHXI010000002">
    <property type="protein sequence ID" value="KAL2074096.1"/>
    <property type="molecule type" value="Genomic_DNA"/>
</dbReference>
<name>A0ABR4CVY2_9HELO</name>
<dbReference type="Proteomes" id="UP001595075">
    <property type="component" value="Unassembled WGS sequence"/>
</dbReference>
<evidence type="ECO:0000256" key="1">
    <source>
        <dbReference type="SAM" id="Phobius"/>
    </source>
</evidence>
<comment type="caution">
    <text evidence="2">The sequence shown here is derived from an EMBL/GenBank/DDBJ whole genome shotgun (WGS) entry which is preliminary data.</text>
</comment>
<protein>
    <submittedName>
        <fullName evidence="2">Uncharacterized protein</fullName>
    </submittedName>
</protein>
<keyword evidence="3" id="KW-1185">Reference proteome</keyword>
<keyword evidence="1" id="KW-0472">Membrane</keyword>